<proteinExistence type="predicted"/>
<gene>
    <name evidence="1" type="primary">clpV1_3</name>
    <name evidence="1" type="ORF">NCTC11801_01748</name>
</gene>
<accession>A0A379FQ35</accession>
<name>A0A379FQ35_PRORE</name>
<evidence type="ECO:0000313" key="2">
    <source>
        <dbReference type="Proteomes" id="UP000254208"/>
    </source>
</evidence>
<dbReference type="EMBL" id="UGTZ01000001">
    <property type="protein sequence ID" value="SUC30808.1"/>
    <property type="molecule type" value="Genomic_DNA"/>
</dbReference>
<dbReference type="Proteomes" id="UP000254208">
    <property type="component" value="Unassembled WGS sequence"/>
</dbReference>
<dbReference type="SUPFAM" id="SSF81923">
    <property type="entry name" value="Double Clp-N motif"/>
    <property type="match status" value="1"/>
</dbReference>
<dbReference type="AlphaFoldDB" id="A0A379FQ35"/>
<dbReference type="InterPro" id="IPR036628">
    <property type="entry name" value="Clp_N_dom_sf"/>
</dbReference>
<organism evidence="1 2">
    <name type="scientific">Providencia rettgeri</name>
    <dbReference type="NCBI Taxonomy" id="587"/>
    <lineage>
        <taxon>Bacteria</taxon>
        <taxon>Pseudomonadati</taxon>
        <taxon>Pseudomonadota</taxon>
        <taxon>Gammaproteobacteria</taxon>
        <taxon>Enterobacterales</taxon>
        <taxon>Morganellaceae</taxon>
        <taxon>Providencia</taxon>
    </lineage>
</organism>
<sequence length="91" mass="10407">MDNSSVMLLRRLNPYCASALEAAASLCQTRAHAEITIEHWLLKLLEMGESDITVLARRYEWDMSTLWQSLLTKIDSLPRSIHSRPPSQNHS</sequence>
<dbReference type="Gene3D" id="1.10.1780.10">
    <property type="entry name" value="Clp, N-terminal domain"/>
    <property type="match status" value="1"/>
</dbReference>
<protein>
    <submittedName>
        <fullName evidence="1">Type VI secretion ATPase, ClpV1 family</fullName>
    </submittedName>
</protein>
<reference evidence="1 2" key="1">
    <citation type="submission" date="2018-06" db="EMBL/GenBank/DDBJ databases">
        <authorList>
            <consortium name="Pathogen Informatics"/>
            <person name="Doyle S."/>
        </authorList>
    </citation>
    <scope>NUCLEOTIDE SEQUENCE [LARGE SCALE GENOMIC DNA]</scope>
    <source>
        <strain evidence="1 2">NCTC11801</strain>
    </source>
</reference>
<evidence type="ECO:0000313" key="1">
    <source>
        <dbReference type="EMBL" id="SUC30808.1"/>
    </source>
</evidence>